<dbReference type="InterPro" id="IPR035915">
    <property type="entry name" value="Plakin_repeat_sf"/>
</dbReference>
<organism evidence="3">
    <name type="scientific">Anguilla anguilla</name>
    <name type="common">European freshwater eel</name>
    <name type="synonym">Muraena anguilla</name>
    <dbReference type="NCBI Taxonomy" id="7936"/>
    <lineage>
        <taxon>Eukaryota</taxon>
        <taxon>Metazoa</taxon>
        <taxon>Chordata</taxon>
        <taxon>Craniata</taxon>
        <taxon>Vertebrata</taxon>
        <taxon>Euteleostomi</taxon>
        <taxon>Actinopterygii</taxon>
        <taxon>Neopterygii</taxon>
        <taxon>Teleostei</taxon>
        <taxon>Anguilliformes</taxon>
        <taxon>Anguillidae</taxon>
        <taxon>Anguilla</taxon>
    </lineage>
</organism>
<dbReference type="GO" id="GO:0042060">
    <property type="term" value="P:wound healing"/>
    <property type="evidence" value="ECO:0007669"/>
    <property type="project" value="TreeGrafter"/>
</dbReference>
<dbReference type="Pfam" id="PF00681">
    <property type="entry name" value="Plectin"/>
    <property type="match status" value="1"/>
</dbReference>
<dbReference type="PANTHER" id="PTHR23169:SF23">
    <property type="entry name" value="SHORT STOP, ISOFORM H"/>
    <property type="match status" value="1"/>
</dbReference>
<name>A0A0E9PSK5_ANGAN</name>
<accession>A0A0E9PSK5</accession>
<sequence>MTCDMIRRRVTIEELYSARIIDLETYNLLKQEKKTIREVMEMPNVKKYLFGTGSIAGVMADSSSKIGLYHAMKRGLLKPEIALSLLEAQAATGFIIDPVRNEMLTVDEAVRQECSGSRNP</sequence>
<dbReference type="Gene3D" id="3.90.1290.10">
    <property type="entry name" value="Plakin repeat"/>
    <property type="match status" value="1"/>
</dbReference>
<dbReference type="GO" id="GO:0005882">
    <property type="term" value="C:intermediate filament"/>
    <property type="evidence" value="ECO:0007669"/>
    <property type="project" value="TreeGrafter"/>
</dbReference>
<dbReference type="GO" id="GO:0005737">
    <property type="term" value="C:cytoplasm"/>
    <property type="evidence" value="ECO:0007669"/>
    <property type="project" value="TreeGrafter"/>
</dbReference>
<proteinExistence type="predicted"/>
<protein>
    <submittedName>
        <fullName evidence="3">Uncharacterized protein</fullName>
    </submittedName>
</protein>
<dbReference type="InterPro" id="IPR043197">
    <property type="entry name" value="Plakin"/>
</dbReference>
<evidence type="ECO:0000256" key="1">
    <source>
        <dbReference type="ARBA" id="ARBA00022553"/>
    </source>
</evidence>
<dbReference type="SUPFAM" id="SSF75399">
    <property type="entry name" value="Plakin repeat"/>
    <property type="match status" value="1"/>
</dbReference>
<dbReference type="GO" id="GO:0045104">
    <property type="term" value="P:intermediate filament cytoskeleton organization"/>
    <property type="evidence" value="ECO:0007669"/>
    <property type="project" value="InterPro"/>
</dbReference>
<dbReference type="SMART" id="SM00250">
    <property type="entry name" value="PLEC"/>
    <property type="match status" value="2"/>
</dbReference>
<dbReference type="EMBL" id="GBXM01101497">
    <property type="protein sequence ID" value="JAH07080.1"/>
    <property type="molecule type" value="Transcribed_RNA"/>
</dbReference>
<reference evidence="3" key="2">
    <citation type="journal article" date="2015" name="Fish Shellfish Immunol.">
        <title>Early steps in the European eel (Anguilla anguilla)-Vibrio vulnificus interaction in the gills: Role of the RtxA13 toxin.</title>
        <authorList>
            <person name="Callol A."/>
            <person name="Pajuelo D."/>
            <person name="Ebbesson L."/>
            <person name="Teles M."/>
            <person name="MacKenzie S."/>
            <person name="Amaro C."/>
        </authorList>
    </citation>
    <scope>NUCLEOTIDE SEQUENCE</scope>
</reference>
<dbReference type="GO" id="GO:0005198">
    <property type="term" value="F:structural molecule activity"/>
    <property type="evidence" value="ECO:0007669"/>
    <property type="project" value="TreeGrafter"/>
</dbReference>
<reference evidence="3" key="1">
    <citation type="submission" date="2014-11" db="EMBL/GenBank/DDBJ databases">
        <authorList>
            <person name="Amaro Gonzalez C."/>
        </authorList>
    </citation>
    <scope>NUCLEOTIDE SEQUENCE</scope>
</reference>
<evidence type="ECO:0000256" key="2">
    <source>
        <dbReference type="ARBA" id="ARBA00022737"/>
    </source>
</evidence>
<dbReference type="AlphaFoldDB" id="A0A0E9PSK5"/>
<keyword evidence="1" id="KW-0597">Phosphoprotein</keyword>
<evidence type="ECO:0000313" key="3">
    <source>
        <dbReference type="EMBL" id="JAH07080.1"/>
    </source>
</evidence>
<dbReference type="InterPro" id="IPR001101">
    <property type="entry name" value="Plectin_repeat"/>
</dbReference>
<keyword evidence="2" id="KW-0677">Repeat</keyword>
<dbReference type="PANTHER" id="PTHR23169">
    <property type="entry name" value="ENVOPLAKIN"/>
    <property type="match status" value="1"/>
</dbReference>
<dbReference type="GO" id="GO:0016020">
    <property type="term" value="C:membrane"/>
    <property type="evidence" value="ECO:0007669"/>
    <property type="project" value="TreeGrafter"/>
</dbReference>